<proteinExistence type="predicted"/>
<organism evidence="1 2">
    <name type="scientific">Salmonella enterica subsp. enterica serovar Rubislaw str. A4-653</name>
    <dbReference type="NCBI Taxonomy" id="913081"/>
    <lineage>
        <taxon>Bacteria</taxon>
        <taxon>Pseudomonadati</taxon>
        <taxon>Pseudomonadota</taxon>
        <taxon>Gammaproteobacteria</taxon>
        <taxon>Enterobacterales</taxon>
        <taxon>Enterobacteriaceae</taxon>
        <taxon>Salmonella</taxon>
    </lineage>
</organism>
<gene>
    <name evidence="1" type="ORF">LTSERUB_6186</name>
</gene>
<dbReference type="Proteomes" id="UP000004903">
    <property type="component" value="Unassembled WGS sequence"/>
</dbReference>
<dbReference type="PATRIC" id="fig|913081.3.peg.4797"/>
<keyword evidence="1" id="KW-0456">Lyase</keyword>
<evidence type="ECO:0000313" key="1">
    <source>
        <dbReference type="EMBL" id="EHC78132.1"/>
    </source>
</evidence>
<name>G5QSJ6_SALRU</name>
<evidence type="ECO:0000313" key="2">
    <source>
        <dbReference type="Proteomes" id="UP000004903"/>
    </source>
</evidence>
<dbReference type="EMBL" id="AFCT01002219">
    <property type="protein sequence ID" value="EHC78132.1"/>
    <property type="molecule type" value="Genomic_DNA"/>
</dbReference>
<accession>G5QSJ6</accession>
<dbReference type="GO" id="GO:0016829">
    <property type="term" value="F:lyase activity"/>
    <property type="evidence" value="ECO:0007669"/>
    <property type="project" value="UniProtKB-KW"/>
</dbReference>
<comment type="caution">
    <text evidence="1">The sequence shown here is derived from an EMBL/GenBank/DDBJ whole genome shotgun (WGS) entry which is preliminary data.</text>
</comment>
<protein>
    <submittedName>
        <fullName evidence="1">Argininosuccinate lyase</fullName>
    </submittedName>
</protein>
<sequence>MIGDDVYPILSLQSCLDKRAAKGGVSPQQVAQAIDDARARLAL</sequence>
<dbReference type="AlphaFoldDB" id="G5QSJ6"/>
<reference evidence="1 2" key="1">
    <citation type="journal article" date="2011" name="BMC Genomics">
        <title>Genome sequencing reveals diversification of virulence factor content and possible host adaptation in distinct subpopulations of Salmonella enterica.</title>
        <authorList>
            <person name="den Bakker H.C."/>
            <person name="Moreno Switt A.I."/>
            <person name="Govoni G."/>
            <person name="Cummings C.A."/>
            <person name="Ranieri M.L."/>
            <person name="Degoricija L."/>
            <person name="Hoelzer K."/>
            <person name="Rodriguez-Rivera L.D."/>
            <person name="Brown S."/>
            <person name="Bolchacova E."/>
            <person name="Furtado M.R."/>
            <person name="Wiedmann M."/>
        </authorList>
    </citation>
    <scope>NUCLEOTIDE SEQUENCE [LARGE SCALE GENOMIC DNA]</scope>
    <source>
        <strain evidence="1 2">A4-653</strain>
    </source>
</reference>